<reference evidence="4" key="4">
    <citation type="submission" date="2016-08" db="EMBL/GenBank/DDBJ databases">
        <title>Sequencing, Assembly and Comparative Genomics of S. aureofaciens ATCC 10762.</title>
        <authorList>
            <person name="Gradnigo J.S."/>
            <person name="Johnson N."/>
            <person name="Somerville G.A."/>
        </authorList>
    </citation>
    <scope>NUCLEOTIDE SEQUENCE [LARGE SCALE GENOMIC DNA]</scope>
    <source>
        <strain evidence="4">ATCC 10762</strain>
    </source>
</reference>
<accession>A0A1E7NC24</accession>
<dbReference type="Proteomes" id="UP000037395">
    <property type="component" value="Unassembled WGS sequence"/>
</dbReference>
<feature type="transmembrane region" description="Helical" evidence="2">
    <location>
        <begin position="95"/>
        <end position="115"/>
    </location>
</feature>
<dbReference type="Pfam" id="PF06772">
    <property type="entry name" value="LtrA"/>
    <property type="match status" value="1"/>
</dbReference>
<dbReference type="KEGG" id="kau:B6264_16165"/>
<feature type="transmembrane region" description="Helical" evidence="2">
    <location>
        <begin position="121"/>
        <end position="140"/>
    </location>
</feature>
<feature type="transmembrane region" description="Helical" evidence="2">
    <location>
        <begin position="61"/>
        <end position="83"/>
    </location>
</feature>
<dbReference type="InterPro" id="IPR010640">
    <property type="entry name" value="Low_temperature_requirement_A"/>
</dbReference>
<sequence length="424" mass="44173">MSATGEAKGEAAGAAAGAAAGEAAGSGEKRVTWAELYFDLVFVFAITQVSGLLHHQHDLTGLVRALVVFVPVYWCWVGTTVQANIRDVDNLRDRLGILLVGLTGLFMALAVPGAYGRRGVLLGAAYWLARVVLLLLLVRVPGVWRGPYGAGVLASGPLLLVGGLLPDGPRLVLWAAAALCDLSAPLVFRRRLADVAYHPSHMPERFALFLLVAIGESVVGIGGSAAVARLDVPELLAVAAAFTISAGLWWQYFVFAADAMRHAVEVADSRRDVVRRIFQYGHLALAAGVIGVAVGFEETVADPWRALGAGSVALLYGGCGLYLLTFGYTRWMMFRRMSTTRIAAAVVVLGLLPAMVRLPALVVLGVLAVLLVALNGVEYLRVVRAAGASAASAPAPAPSVPASPVPESAAGSVPESAAGSAPVE</sequence>
<evidence type="ECO:0000313" key="4">
    <source>
        <dbReference type="EMBL" id="OEV38242.1"/>
    </source>
</evidence>
<protein>
    <submittedName>
        <fullName evidence="3">Low temperature requirement protein A</fullName>
    </submittedName>
</protein>
<keyword evidence="5" id="KW-1185">Reference proteome</keyword>
<dbReference type="PANTHER" id="PTHR36840:SF1">
    <property type="entry name" value="BLL5714 PROTEIN"/>
    <property type="match status" value="1"/>
</dbReference>
<evidence type="ECO:0000313" key="5">
    <source>
        <dbReference type="Proteomes" id="UP000037395"/>
    </source>
</evidence>
<feature type="compositionally biased region" description="Low complexity" evidence="1">
    <location>
        <begin position="405"/>
        <end position="414"/>
    </location>
</feature>
<feature type="transmembrane region" description="Helical" evidence="2">
    <location>
        <begin position="235"/>
        <end position="256"/>
    </location>
</feature>
<feature type="transmembrane region" description="Helical" evidence="2">
    <location>
        <begin position="36"/>
        <end position="55"/>
    </location>
</feature>
<dbReference type="EMBL" id="BMUB01000020">
    <property type="protein sequence ID" value="GGU97889.1"/>
    <property type="molecule type" value="Genomic_DNA"/>
</dbReference>
<dbReference type="OrthoDB" id="7698234at2"/>
<evidence type="ECO:0000256" key="2">
    <source>
        <dbReference type="SAM" id="Phobius"/>
    </source>
</evidence>
<comment type="caution">
    <text evidence="4">The sequence shown here is derived from an EMBL/GenBank/DDBJ whole genome shotgun (WGS) entry which is preliminary data.</text>
</comment>
<keyword evidence="2" id="KW-0472">Membrane</keyword>
<feature type="compositionally biased region" description="Pro residues" evidence="1">
    <location>
        <begin position="395"/>
        <end position="404"/>
    </location>
</feature>
<feature type="transmembrane region" description="Helical" evidence="2">
    <location>
        <begin position="171"/>
        <end position="188"/>
    </location>
</feature>
<evidence type="ECO:0000313" key="3">
    <source>
        <dbReference type="EMBL" id="GGU97889.1"/>
    </source>
</evidence>
<dbReference type="PANTHER" id="PTHR36840">
    <property type="entry name" value="BLL5714 PROTEIN"/>
    <property type="match status" value="1"/>
</dbReference>
<reference evidence="4 5" key="2">
    <citation type="submission" date="2014-07" db="EMBL/GenBank/DDBJ databases">
        <authorList>
            <person name="Zhang J.E."/>
            <person name="Yang H."/>
            <person name="Guo J."/>
            <person name="Deng Z."/>
            <person name="Luo H."/>
            <person name="Luo M."/>
            <person name="Zhao B."/>
        </authorList>
    </citation>
    <scope>NUCLEOTIDE SEQUENCE [LARGE SCALE GENOMIC DNA]</scope>
    <source>
        <strain evidence="4">ATCC 10762</strain>
        <strain evidence="5">ATCC 10762 / DSM 40127 / CCM 3239 / JCM 4008 / LMG 5968 / NBRC 12843 / NCIMB 8234 / A-377</strain>
    </source>
</reference>
<dbReference type="GeneID" id="97488958"/>
<feature type="transmembrane region" description="Helical" evidence="2">
    <location>
        <begin position="208"/>
        <end position="229"/>
    </location>
</feature>
<reference evidence="5" key="3">
    <citation type="submission" date="2016-08" db="EMBL/GenBank/DDBJ databases">
        <title>Sequencing, assembly and comparative genomics of S. aureofaciens ATCC 10762.</title>
        <authorList>
            <person name="Gradnigo J.S."/>
            <person name="Johnson N."/>
            <person name="Somerville G.A."/>
        </authorList>
    </citation>
    <scope>NUCLEOTIDE SEQUENCE [LARGE SCALE GENOMIC DNA]</scope>
    <source>
        <strain evidence="5">ATCC 10762 / DSM 40127 / CCM 3239 / JCM 4008 / LMG 5968 / NBRC 12843 / NCIMB 8234 / A-377</strain>
    </source>
</reference>
<feature type="region of interest" description="Disordered" evidence="1">
    <location>
        <begin position="391"/>
        <end position="424"/>
    </location>
</feature>
<feature type="transmembrane region" description="Helical" evidence="2">
    <location>
        <begin position="277"/>
        <end position="296"/>
    </location>
</feature>
<organism evidence="4 5">
    <name type="scientific">Kitasatospora aureofaciens</name>
    <name type="common">Streptomyces aureofaciens</name>
    <dbReference type="NCBI Taxonomy" id="1894"/>
    <lineage>
        <taxon>Bacteria</taxon>
        <taxon>Bacillati</taxon>
        <taxon>Actinomycetota</taxon>
        <taxon>Actinomycetes</taxon>
        <taxon>Kitasatosporales</taxon>
        <taxon>Streptomycetaceae</taxon>
        <taxon>Kitasatospora</taxon>
    </lineage>
</organism>
<reference evidence="3" key="1">
    <citation type="journal article" date="2014" name="Int. J. Syst. Evol. Microbiol.">
        <title>Complete genome sequence of Corynebacterium casei LMG S-19264T (=DSM 44701T), isolated from a smear-ripened cheese.</title>
        <authorList>
            <consortium name="US DOE Joint Genome Institute (JGI-PGF)"/>
            <person name="Walter F."/>
            <person name="Albersmeier A."/>
            <person name="Kalinowski J."/>
            <person name="Ruckert C."/>
        </authorList>
    </citation>
    <scope>NUCLEOTIDE SEQUENCE</scope>
    <source>
        <strain evidence="3">JCM 4434</strain>
    </source>
</reference>
<gene>
    <name evidence="3" type="ORF">GCM10010502_60130</name>
    <name evidence="4" type="ORF">HS99_0022115</name>
</gene>
<reference evidence="3" key="5">
    <citation type="submission" date="2020-09" db="EMBL/GenBank/DDBJ databases">
        <authorList>
            <person name="Sun Q."/>
            <person name="Ohkuma M."/>
        </authorList>
    </citation>
    <scope>NUCLEOTIDE SEQUENCE</scope>
    <source>
        <strain evidence="3">JCM 4434</strain>
    </source>
</reference>
<evidence type="ECO:0000256" key="1">
    <source>
        <dbReference type="SAM" id="MobiDB-lite"/>
    </source>
</evidence>
<feature type="transmembrane region" description="Helical" evidence="2">
    <location>
        <begin position="308"/>
        <end position="328"/>
    </location>
</feature>
<keyword evidence="2" id="KW-0812">Transmembrane</keyword>
<dbReference type="EMBL" id="JPRF03000015">
    <property type="protein sequence ID" value="OEV38242.1"/>
    <property type="molecule type" value="Genomic_DNA"/>
</dbReference>
<dbReference type="AlphaFoldDB" id="A0A1E7NC24"/>
<dbReference type="Proteomes" id="UP000610124">
    <property type="component" value="Unassembled WGS sequence"/>
</dbReference>
<dbReference type="RefSeq" id="WP_063737811.1">
    <property type="nucleotide sequence ID" value="NZ_BMUB01000020.1"/>
</dbReference>
<accession>A0A8H9HY65</accession>
<keyword evidence="2" id="KW-1133">Transmembrane helix</keyword>
<name>A0A1E7NC24_KITAU</name>
<proteinExistence type="predicted"/>